<evidence type="ECO:0000313" key="2">
    <source>
        <dbReference type="EMBL" id="KAG2911703.1"/>
    </source>
</evidence>
<feature type="domain" description="DUF7769" evidence="1">
    <location>
        <begin position="13"/>
        <end position="65"/>
    </location>
</feature>
<proteinExistence type="predicted"/>
<dbReference type="AlphaFoldDB" id="A0A8T1KPY6"/>
<dbReference type="PANTHER" id="PTHR33889">
    <property type="entry name" value="OS04G0681850 PROTEIN"/>
    <property type="match status" value="1"/>
</dbReference>
<protein>
    <recommendedName>
        <fullName evidence="1">DUF7769 domain-containing protein</fullName>
    </recommendedName>
</protein>
<accession>A0A8T1KPY6</accession>
<comment type="caution">
    <text evidence="2">The sequence shown here is derived from an EMBL/GenBank/DDBJ whole genome shotgun (WGS) entry which is preliminary data.</text>
</comment>
<gene>
    <name evidence="2" type="ORF">PC117_g19082</name>
</gene>
<organism evidence="2 3">
    <name type="scientific">Phytophthora cactorum</name>
    <dbReference type="NCBI Taxonomy" id="29920"/>
    <lineage>
        <taxon>Eukaryota</taxon>
        <taxon>Sar</taxon>
        <taxon>Stramenopiles</taxon>
        <taxon>Oomycota</taxon>
        <taxon>Peronosporomycetes</taxon>
        <taxon>Peronosporales</taxon>
        <taxon>Peronosporaceae</taxon>
        <taxon>Phytophthora</taxon>
    </lineage>
</organism>
<evidence type="ECO:0000313" key="3">
    <source>
        <dbReference type="Proteomes" id="UP000736787"/>
    </source>
</evidence>
<dbReference type="InterPro" id="IPR056671">
    <property type="entry name" value="DUF7769"/>
</dbReference>
<sequence length="82" mass="9077">MDAATTTRRTKNLTREESQLVVTNLLKTSENGKLKRGTIAAVAAECRVTASTVSRVWKRAKTEAARTGSYVAFSRKYLSGRR</sequence>
<name>A0A8T1KPY6_9STRA</name>
<dbReference type="Pfam" id="PF24964">
    <property type="entry name" value="DUF7769"/>
    <property type="match status" value="1"/>
</dbReference>
<dbReference type="Proteomes" id="UP000736787">
    <property type="component" value="Unassembled WGS sequence"/>
</dbReference>
<evidence type="ECO:0000259" key="1">
    <source>
        <dbReference type="Pfam" id="PF24964"/>
    </source>
</evidence>
<reference evidence="2" key="1">
    <citation type="submission" date="2018-10" db="EMBL/GenBank/DDBJ databases">
        <title>Effector identification in a new, highly contiguous assembly of the strawberry crown rot pathogen Phytophthora cactorum.</title>
        <authorList>
            <person name="Armitage A.D."/>
            <person name="Nellist C.F."/>
            <person name="Bates H."/>
            <person name="Vickerstaff R.J."/>
            <person name="Harrison R.J."/>
        </authorList>
    </citation>
    <scope>NUCLEOTIDE SEQUENCE</scope>
    <source>
        <strain evidence="2">4040</strain>
    </source>
</reference>
<dbReference type="PANTHER" id="PTHR33889:SF7">
    <property type="entry name" value="OS04G0681850 PROTEIN"/>
    <property type="match status" value="1"/>
</dbReference>
<dbReference type="EMBL" id="RCMK01000808">
    <property type="protein sequence ID" value="KAG2911703.1"/>
    <property type="molecule type" value="Genomic_DNA"/>
</dbReference>
<dbReference type="VEuPathDB" id="FungiDB:PC110_g17558"/>